<sequence length="349" mass="39053">MCIVLNVHTMLFLVILSSLSCTACGAALQDDMSELWNFTESCLLTLWQSRIYLYTAAAVVFGVWFTINLLFVKKWTLSPVSLKARKPVKKQEVSGDVEKVIHVSCVKVFYGSQTGTGKGFSNEIAECVRAQGIQCEAIDMKEYDPEDRLVEECTSKTVCVFVVATYTDGQPTESAEWFCKWLEEASTDFRYGKTYLKGMRYAVFGLGNSVYVSHYNTVSKNIDKWLWMLSASRIMTRGEGDDNVTKSRHGSVQADFQAWKTTFLSRLQALARGEKKACSGNCKKDSCKNKKKHKEEAGSSTNSEEELMESSSESESSSEEELSHGSVIDMEDLGNAMNHMKKAKVKTKA</sequence>
<dbReference type="InterPro" id="IPR034556">
    <property type="entry name" value="tRNA_wybutosine-synthase"/>
</dbReference>
<feature type="region of interest" description="Disordered" evidence="1">
    <location>
        <begin position="278"/>
        <end position="349"/>
    </location>
</feature>
<feature type="chain" id="PRO_5022219737" description="Flavodoxin-like domain-containing protein" evidence="3">
    <location>
        <begin position="26"/>
        <end position="349"/>
    </location>
</feature>
<dbReference type="STRING" id="623744.A0A553RLF5"/>
<evidence type="ECO:0000313" key="5">
    <source>
        <dbReference type="EMBL" id="TRZ03012.1"/>
    </source>
</evidence>
<dbReference type="GO" id="GO:0031591">
    <property type="term" value="P:wybutosine biosynthetic process"/>
    <property type="evidence" value="ECO:0007669"/>
    <property type="project" value="TreeGrafter"/>
</dbReference>
<dbReference type="GO" id="GO:0051539">
    <property type="term" value="F:4 iron, 4 sulfur cluster binding"/>
    <property type="evidence" value="ECO:0007669"/>
    <property type="project" value="InterPro"/>
</dbReference>
<gene>
    <name evidence="5" type="ORF">DNTS_006754</name>
</gene>
<keyword evidence="2" id="KW-1133">Transmembrane helix</keyword>
<feature type="signal peptide" evidence="3">
    <location>
        <begin position="1"/>
        <end position="25"/>
    </location>
</feature>
<evidence type="ECO:0000259" key="4">
    <source>
        <dbReference type="PROSITE" id="PS50902"/>
    </source>
</evidence>
<dbReference type="Proteomes" id="UP000316079">
    <property type="component" value="Unassembled WGS sequence"/>
</dbReference>
<dbReference type="PANTHER" id="PTHR13930">
    <property type="entry name" value="S-ADENOSYL-L-METHIONINE-DEPENDENT TRNA 4-DEMETHYLWYOSINE SYNTHASE"/>
    <property type="match status" value="1"/>
</dbReference>
<dbReference type="Gene3D" id="3.40.50.360">
    <property type="match status" value="1"/>
</dbReference>
<feature type="compositionally biased region" description="Basic and acidic residues" evidence="1">
    <location>
        <begin position="278"/>
        <end position="288"/>
    </location>
</feature>
<dbReference type="GO" id="GO:0010181">
    <property type="term" value="F:FMN binding"/>
    <property type="evidence" value="ECO:0007669"/>
    <property type="project" value="InterPro"/>
</dbReference>
<evidence type="ECO:0000313" key="6">
    <source>
        <dbReference type="Proteomes" id="UP000316079"/>
    </source>
</evidence>
<keyword evidence="6" id="KW-1185">Reference proteome</keyword>
<dbReference type="OrthoDB" id="271553at2759"/>
<dbReference type="InterPro" id="IPR029039">
    <property type="entry name" value="Flavoprotein-like_sf"/>
</dbReference>
<dbReference type="Pfam" id="PF00258">
    <property type="entry name" value="Flavodoxin_1"/>
    <property type="match status" value="1"/>
</dbReference>
<evidence type="ECO:0000256" key="3">
    <source>
        <dbReference type="SAM" id="SignalP"/>
    </source>
</evidence>
<evidence type="ECO:0000256" key="1">
    <source>
        <dbReference type="SAM" id="MobiDB-lite"/>
    </source>
</evidence>
<dbReference type="PROSITE" id="PS50902">
    <property type="entry name" value="FLAVODOXIN_LIKE"/>
    <property type="match status" value="1"/>
</dbReference>
<evidence type="ECO:0000256" key="2">
    <source>
        <dbReference type="SAM" id="Phobius"/>
    </source>
</evidence>
<protein>
    <recommendedName>
        <fullName evidence="4">Flavodoxin-like domain-containing protein</fullName>
    </recommendedName>
</protein>
<feature type="compositionally biased region" description="Basic residues" evidence="1">
    <location>
        <begin position="339"/>
        <end position="349"/>
    </location>
</feature>
<feature type="transmembrane region" description="Helical" evidence="2">
    <location>
        <begin position="51"/>
        <end position="72"/>
    </location>
</feature>
<proteinExistence type="predicted"/>
<keyword evidence="2" id="KW-0472">Membrane</keyword>
<dbReference type="SUPFAM" id="SSF52218">
    <property type="entry name" value="Flavoproteins"/>
    <property type="match status" value="1"/>
</dbReference>
<keyword evidence="2" id="KW-0812">Transmembrane</keyword>
<dbReference type="InterPro" id="IPR008254">
    <property type="entry name" value="Flavodoxin/NO_synth"/>
</dbReference>
<accession>A0A553RLF5</accession>
<dbReference type="AlphaFoldDB" id="A0A553RLF5"/>
<dbReference type="PRINTS" id="PR00369">
    <property type="entry name" value="FLAVODOXIN"/>
</dbReference>
<feature type="non-terminal residue" evidence="5">
    <location>
        <position position="349"/>
    </location>
</feature>
<reference evidence="5 6" key="1">
    <citation type="journal article" date="2019" name="Sci. Data">
        <title>Hybrid genome assembly and annotation of Danionella translucida.</title>
        <authorList>
            <person name="Kadobianskyi M."/>
            <person name="Schulze L."/>
            <person name="Schuelke M."/>
            <person name="Judkewitz B."/>
        </authorList>
    </citation>
    <scope>NUCLEOTIDE SEQUENCE [LARGE SCALE GENOMIC DNA]</scope>
    <source>
        <strain evidence="5 6">Bolton</strain>
    </source>
</reference>
<keyword evidence="3" id="KW-0732">Signal</keyword>
<feature type="domain" description="Flavodoxin-like" evidence="4">
    <location>
        <begin position="106"/>
        <end position="264"/>
    </location>
</feature>
<name>A0A553RLF5_9TELE</name>
<dbReference type="PANTHER" id="PTHR13930:SF0">
    <property type="entry name" value="S-ADENOSYL-L-METHIONINE-DEPENDENT TRNA 4-DEMETHYLWYOSINE SYNTHASE TYW1-RELATED"/>
    <property type="match status" value="1"/>
</dbReference>
<dbReference type="InterPro" id="IPR001094">
    <property type="entry name" value="Flavdoxin-like"/>
</dbReference>
<comment type="caution">
    <text evidence="5">The sequence shown here is derived from an EMBL/GenBank/DDBJ whole genome shotgun (WGS) entry which is preliminary data.</text>
</comment>
<dbReference type="EMBL" id="SRMA01016676">
    <property type="protein sequence ID" value="TRZ03012.1"/>
    <property type="molecule type" value="Genomic_DNA"/>
</dbReference>
<organism evidence="5 6">
    <name type="scientific">Danionella cerebrum</name>
    <dbReference type="NCBI Taxonomy" id="2873325"/>
    <lineage>
        <taxon>Eukaryota</taxon>
        <taxon>Metazoa</taxon>
        <taxon>Chordata</taxon>
        <taxon>Craniata</taxon>
        <taxon>Vertebrata</taxon>
        <taxon>Euteleostomi</taxon>
        <taxon>Actinopterygii</taxon>
        <taxon>Neopterygii</taxon>
        <taxon>Teleostei</taxon>
        <taxon>Ostariophysi</taxon>
        <taxon>Cypriniformes</taxon>
        <taxon>Danionidae</taxon>
        <taxon>Danioninae</taxon>
        <taxon>Danionella</taxon>
    </lineage>
</organism>